<dbReference type="Proteomes" id="UP000194450">
    <property type="component" value="Unassembled WGS sequence"/>
</dbReference>
<evidence type="ECO:0000313" key="1">
    <source>
        <dbReference type="EMBL" id="SMQ80532.1"/>
    </source>
</evidence>
<reference evidence="2" key="1">
    <citation type="submission" date="2017-04" db="EMBL/GenBank/DDBJ databases">
        <authorList>
            <person name="Varghese N."/>
            <person name="Submissions S."/>
        </authorList>
    </citation>
    <scope>NUCLEOTIDE SEQUENCE [LARGE SCALE GENOMIC DNA]</scope>
</reference>
<dbReference type="EMBL" id="FXWH01000003">
    <property type="protein sequence ID" value="SMQ80532.1"/>
    <property type="molecule type" value="Genomic_DNA"/>
</dbReference>
<protein>
    <submittedName>
        <fullName evidence="1">Uncharacterized protein</fullName>
    </submittedName>
</protein>
<accession>A0A1Y6G1Q9</accession>
<gene>
    <name evidence="1" type="ORF">SAMN06297229_2288</name>
</gene>
<evidence type="ECO:0000313" key="2">
    <source>
        <dbReference type="Proteomes" id="UP000194450"/>
    </source>
</evidence>
<proteinExistence type="predicted"/>
<dbReference type="RefSeq" id="WP_086435414.1">
    <property type="nucleotide sequence ID" value="NZ_FXWH01000003.1"/>
</dbReference>
<organism evidence="1 2">
    <name type="scientific">Pseudidiomarina planktonica</name>
    <dbReference type="NCBI Taxonomy" id="1323738"/>
    <lineage>
        <taxon>Bacteria</taxon>
        <taxon>Pseudomonadati</taxon>
        <taxon>Pseudomonadota</taxon>
        <taxon>Gammaproteobacteria</taxon>
        <taxon>Alteromonadales</taxon>
        <taxon>Idiomarinaceae</taxon>
        <taxon>Pseudidiomarina</taxon>
    </lineage>
</organism>
<dbReference type="AlphaFoldDB" id="A0A1Y6G1Q9"/>
<name>A0A1Y6G1Q9_9GAMM</name>
<keyword evidence="2" id="KW-1185">Reference proteome</keyword>
<sequence>MNYRNDKIIIDIDKINDSIGFTLNSNVIESLKIKSSYEMNVDGELFSTNDKYIYHIDKPERDEFYEFDEYDVFDSDLNFNYLFEIGLDGREILFQLACSNRFRHKSIEL</sequence>